<dbReference type="Proteomes" id="UP001642464">
    <property type="component" value="Unassembled WGS sequence"/>
</dbReference>
<dbReference type="Gene3D" id="3.40.50.300">
    <property type="entry name" value="P-loop containing nucleotide triphosphate hydrolases"/>
    <property type="match status" value="2"/>
</dbReference>
<evidence type="ECO:0000256" key="2">
    <source>
        <dbReference type="SAM" id="Phobius"/>
    </source>
</evidence>
<protein>
    <submittedName>
        <fullName evidence="3">Probable serine/threonine-protein kinase pats1 (Protein associated with the transduction of signal 1)</fullName>
    </submittedName>
</protein>
<keyword evidence="2" id="KW-0812">Transmembrane</keyword>
<sequence length="532" mass="58035">MQQAMRSTGFKEGKDGFKRATTARMQLAHQLRHMGFSASTDKALQEPVSDDFGLPQAAAWALAKSAPAAKAFCEALSKGTLRPRTLKAMFVGQGRAGKTSTLKALTGQRFQEQEPSTHGLSTATPLVQTEAVLDVQSSFVSQWQLVDRSEHEIHGAELEKTCAAYVAERLAQRRAPLAAAAAPSPDGERPEGGDAGEEEEQEKLELATRKMRVDLVAKMIQGEEESEPPVMLKTWDFGGQREYYVMHHLFLTNRGFYIVVTRLDAWLNGPLDDDAGHLRFGQEDDGAFEPPLDALTFWLSSIHVHAPDALVFIVGSHADVVANHPDAEASDWRAQGDARYATMRHGPNGEPFQFSDELPDAKDLDAWATIIPVASLPPLPPRDPSFCSESATGLAIVAAVIVSLVGSVHLSLGPPSSWQMPLWCASADLVIRGLALLGSVCTLLILFGRFGEVKRSKKTCYPIPAQVVHQLRCAPEAARPQLPARNIAGPPGHTLGSYCIRCFLWRSTSGRMEGGWRACRLARIHPRGTREL</sequence>
<keyword evidence="4" id="KW-1185">Reference proteome</keyword>
<evidence type="ECO:0000313" key="4">
    <source>
        <dbReference type="Proteomes" id="UP001642464"/>
    </source>
</evidence>
<accession>A0ABP0N606</accession>
<dbReference type="InterPro" id="IPR027417">
    <property type="entry name" value="P-loop_NTPase"/>
</dbReference>
<evidence type="ECO:0000313" key="3">
    <source>
        <dbReference type="EMBL" id="CAK9059218.1"/>
    </source>
</evidence>
<evidence type="ECO:0000256" key="1">
    <source>
        <dbReference type="SAM" id="MobiDB-lite"/>
    </source>
</evidence>
<feature type="region of interest" description="Disordered" evidence="1">
    <location>
        <begin position="176"/>
        <end position="203"/>
    </location>
</feature>
<dbReference type="SUPFAM" id="SSF52540">
    <property type="entry name" value="P-loop containing nucleoside triphosphate hydrolases"/>
    <property type="match status" value="1"/>
</dbReference>
<dbReference type="GO" id="GO:0016301">
    <property type="term" value="F:kinase activity"/>
    <property type="evidence" value="ECO:0007669"/>
    <property type="project" value="UniProtKB-KW"/>
</dbReference>
<dbReference type="EMBL" id="CAXAMM010026580">
    <property type="protein sequence ID" value="CAK9059218.1"/>
    <property type="molecule type" value="Genomic_DNA"/>
</dbReference>
<organism evidence="3 4">
    <name type="scientific">Durusdinium trenchii</name>
    <dbReference type="NCBI Taxonomy" id="1381693"/>
    <lineage>
        <taxon>Eukaryota</taxon>
        <taxon>Sar</taxon>
        <taxon>Alveolata</taxon>
        <taxon>Dinophyceae</taxon>
        <taxon>Suessiales</taxon>
        <taxon>Symbiodiniaceae</taxon>
        <taxon>Durusdinium</taxon>
    </lineage>
</organism>
<name>A0ABP0N606_9DINO</name>
<keyword evidence="2" id="KW-0472">Membrane</keyword>
<feature type="non-terminal residue" evidence="3">
    <location>
        <position position="532"/>
    </location>
</feature>
<feature type="transmembrane region" description="Helical" evidence="2">
    <location>
        <begin position="429"/>
        <end position="448"/>
    </location>
</feature>
<keyword evidence="2" id="KW-1133">Transmembrane helix</keyword>
<keyword evidence="3" id="KW-0418">Kinase</keyword>
<dbReference type="Gene3D" id="3.30.70.1390">
    <property type="entry name" value="ROC domain from the Parkinson's disease-associated leucine-rich repeat kinase 2"/>
    <property type="match status" value="1"/>
</dbReference>
<reference evidence="3 4" key="1">
    <citation type="submission" date="2024-02" db="EMBL/GenBank/DDBJ databases">
        <authorList>
            <person name="Chen Y."/>
            <person name="Shah S."/>
            <person name="Dougan E. K."/>
            <person name="Thang M."/>
            <person name="Chan C."/>
        </authorList>
    </citation>
    <scope>NUCLEOTIDE SEQUENCE [LARGE SCALE GENOMIC DNA]</scope>
</reference>
<comment type="caution">
    <text evidence="3">The sequence shown here is derived from an EMBL/GenBank/DDBJ whole genome shotgun (WGS) entry which is preliminary data.</text>
</comment>
<keyword evidence="3" id="KW-0808">Transferase</keyword>
<feature type="transmembrane region" description="Helical" evidence="2">
    <location>
        <begin position="391"/>
        <end position="409"/>
    </location>
</feature>
<proteinExistence type="predicted"/>
<gene>
    <name evidence="3" type="ORF">SCF082_LOCUS31416</name>
</gene>